<gene>
    <name evidence="2" type="ORF">PHYEVI_LOCUS3242</name>
</gene>
<proteinExistence type="predicted"/>
<keyword evidence="1" id="KW-1133">Transmembrane helix</keyword>
<feature type="transmembrane region" description="Helical" evidence="1">
    <location>
        <begin position="74"/>
        <end position="96"/>
    </location>
</feature>
<keyword evidence="1" id="KW-0472">Membrane</keyword>
<dbReference type="Proteomes" id="UP001153712">
    <property type="component" value="Chromosome 12"/>
</dbReference>
<reference evidence="2" key="1">
    <citation type="submission" date="2022-01" db="EMBL/GenBank/DDBJ databases">
        <authorList>
            <person name="King R."/>
        </authorList>
    </citation>
    <scope>NUCLEOTIDE SEQUENCE</scope>
</reference>
<organism evidence="2 3">
    <name type="scientific">Phyllotreta striolata</name>
    <name type="common">Striped flea beetle</name>
    <name type="synonym">Crioceris striolata</name>
    <dbReference type="NCBI Taxonomy" id="444603"/>
    <lineage>
        <taxon>Eukaryota</taxon>
        <taxon>Metazoa</taxon>
        <taxon>Ecdysozoa</taxon>
        <taxon>Arthropoda</taxon>
        <taxon>Hexapoda</taxon>
        <taxon>Insecta</taxon>
        <taxon>Pterygota</taxon>
        <taxon>Neoptera</taxon>
        <taxon>Endopterygota</taxon>
        <taxon>Coleoptera</taxon>
        <taxon>Polyphaga</taxon>
        <taxon>Cucujiformia</taxon>
        <taxon>Chrysomeloidea</taxon>
        <taxon>Chrysomelidae</taxon>
        <taxon>Galerucinae</taxon>
        <taxon>Alticini</taxon>
        <taxon>Phyllotreta</taxon>
    </lineage>
</organism>
<protein>
    <submittedName>
        <fullName evidence="2">Uncharacterized protein</fullName>
    </submittedName>
</protein>
<evidence type="ECO:0000313" key="2">
    <source>
        <dbReference type="EMBL" id="CAG9856829.1"/>
    </source>
</evidence>
<evidence type="ECO:0000313" key="3">
    <source>
        <dbReference type="Proteomes" id="UP001153712"/>
    </source>
</evidence>
<accession>A0A9N9TJU9</accession>
<dbReference type="EMBL" id="OU900105">
    <property type="protein sequence ID" value="CAG9856829.1"/>
    <property type="molecule type" value="Genomic_DNA"/>
</dbReference>
<dbReference type="AlphaFoldDB" id="A0A9N9TJU9"/>
<sequence>MGEKESVLSDFDVGNKDYKPPSVEELLAALENIALPEKEKEELRKSILSGELAQKAESIAGAATQKVVASSGEFVVLFLLISLVFLVLVFFGYKLYSSLKEKERKREEKRKLKQQKKKK</sequence>
<name>A0A9N9TJU9_PHYSR</name>
<keyword evidence="3" id="KW-1185">Reference proteome</keyword>
<evidence type="ECO:0000256" key="1">
    <source>
        <dbReference type="SAM" id="Phobius"/>
    </source>
</evidence>
<keyword evidence="1" id="KW-0812">Transmembrane</keyword>